<sequence length="189" mass="20701">MTRRAGIPGLRSRYPMGEQLPGMYADDHLAQQFTAGLDDVLAPILSTLDNLAHYFDPALAPEDFVAWLGTWVATELDPDWPLELRRAVVARAVELHRWKGTARGLAHRLWLCLGVHSRILDGPGATWSTRPGNTLGGEPNSTVRVQVWPGRAAVDHAQVTALVDSVSPIHLTCTVEVLPGPPPREQGQR</sequence>
<name>A0ABP6RQQ2_9PSEU</name>
<proteinExistence type="predicted"/>
<evidence type="ECO:0000313" key="1">
    <source>
        <dbReference type="EMBL" id="GAA3356952.1"/>
    </source>
</evidence>
<gene>
    <name evidence="1" type="ORF">GCM10020366_23010</name>
</gene>
<accession>A0ABP6RQQ2</accession>
<keyword evidence="2" id="KW-1185">Reference proteome</keyword>
<reference evidence="2" key="1">
    <citation type="journal article" date="2019" name="Int. J. Syst. Evol. Microbiol.">
        <title>The Global Catalogue of Microorganisms (GCM) 10K type strain sequencing project: providing services to taxonomists for standard genome sequencing and annotation.</title>
        <authorList>
            <consortium name="The Broad Institute Genomics Platform"/>
            <consortium name="The Broad Institute Genome Sequencing Center for Infectious Disease"/>
            <person name="Wu L."/>
            <person name="Ma J."/>
        </authorList>
    </citation>
    <scope>NUCLEOTIDE SEQUENCE [LARGE SCALE GENOMIC DNA]</scope>
    <source>
        <strain evidence="2">JCM 9687</strain>
    </source>
</reference>
<organism evidence="1 2">
    <name type="scientific">Saccharopolyspora gregorii</name>
    <dbReference type="NCBI Taxonomy" id="33914"/>
    <lineage>
        <taxon>Bacteria</taxon>
        <taxon>Bacillati</taxon>
        <taxon>Actinomycetota</taxon>
        <taxon>Actinomycetes</taxon>
        <taxon>Pseudonocardiales</taxon>
        <taxon>Pseudonocardiaceae</taxon>
        <taxon>Saccharopolyspora</taxon>
    </lineage>
</organism>
<comment type="caution">
    <text evidence="1">The sequence shown here is derived from an EMBL/GenBank/DDBJ whole genome shotgun (WGS) entry which is preliminary data.</text>
</comment>
<dbReference type="NCBIfam" id="TIGR02242">
    <property type="entry name" value="tail_TIGR02242"/>
    <property type="match status" value="1"/>
</dbReference>
<dbReference type="Proteomes" id="UP001500483">
    <property type="component" value="Unassembled WGS sequence"/>
</dbReference>
<dbReference type="RefSeq" id="WP_224962907.1">
    <property type="nucleotide sequence ID" value="NZ_BAAAYK010000038.1"/>
</dbReference>
<dbReference type="EMBL" id="BAAAYK010000038">
    <property type="protein sequence ID" value="GAA3356952.1"/>
    <property type="molecule type" value="Genomic_DNA"/>
</dbReference>
<dbReference type="Pfam" id="PF09684">
    <property type="entry name" value="Tail_P2_I"/>
    <property type="match status" value="1"/>
</dbReference>
<evidence type="ECO:0000313" key="2">
    <source>
        <dbReference type="Proteomes" id="UP001500483"/>
    </source>
</evidence>
<dbReference type="InterPro" id="IPR011748">
    <property type="entry name" value="Unchr_phage_tail-like"/>
</dbReference>
<protein>
    <submittedName>
        <fullName evidence="1">Phage tail protein</fullName>
    </submittedName>
</protein>
<dbReference type="InterPro" id="IPR006521">
    <property type="entry name" value="Tail_protein_I"/>
</dbReference>